<dbReference type="InterPro" id="IPR031330">
    <property type="entry name" value="Gly_Hdrlase_35_cat"/>
</dbReference>
<evidence type="ECO:0000259" key="5">
    <source>
        <dbReference type="Pfam" id="PF01301"/>
    </source>
</evidence>
<dbReference type="InterPro" id="IPR017853">
    <property type="entry name" value="GH"/>
</dbReference>
<feature type="transmembrane region" description="Helical" evidence="4">
    <location>
        <begin position="20"/>
        <end position="44"/>
    </location>
</feature>
<evidence type="ECO:0000256" key="2">
    <source>
        <dbReference type="RuleBase" id="RU003679"/>
    </source>
</evidence>
<dbReference type="PANTHER" id="PTHR23421">
    <property type="entry name" value="BETA-GALACTOSIDASE RELATED"/>
    <property type="match status" value="1"/>
</dbReference>
<gene>
    <name evidence="6" type="ORF">LPJ64_002410</name>
</gene>
<comment type="similarity">
    <text evidence="1 2">Belongs to the glycosyl hydrolase 35 family.</text>
</comment>
<dbReference type="AlphaFoldDB" id="A0A9W7XLQ1"/>
<proteinExistence type="inferred from homology"/>
<feature type="compositionally biased region" description="Low complexity" evidence="3">
    <location>
        <begin position="80"/>
        <end position="93"/>
    </location>
</feature>
<evidence type="ECO:0000256" key="1">
    <source>
        <dbReference type="ARBA" id="ARBA00009809"/>
    </source>
</evidence>
<comment type="caution">
    <text evidence="6">The sequence shown here is derived from an EMBL/GenBank/DDBJ whole genome shotgun (WGS) entry which is preliminary data.</text>
</comment>
<evidence type="ECO:0000256" key="3">
    <source>
        <dbReference type="SAM" id="MobiDB-lite"/>
    </source>
</evidence>
<dbReference type="InterPro" id="IPR001944">
    <property type="entry name" value="Glycoside_Hdrlase_35"/>
</dbReference>
<keyword evidence="4" id="KW-1133">Transmembrane helix</keyword>
<accession>A0A9W7XLQ1</accession>
<protein>
    <recommendedName>
        <fullName evidence="5">Glycoside hydrolase 35 catalytic domain-containing protein</fullName>
    </recommendedName>
</protein>
<dbReference type="Gene3D" id="3.20.20.80">
    <property type="entry name" value="Glycosidases"/>
    <property type="match status" value="1"/>
</dbReference>
<evidence type="ECO:0000313" key="6">
    <source>
        <dbReference type="EMBL" id="KAJ1646083.1"/>
    </source>
</evidence>
<keyword evidence="7" id="KW-1185">Reference proteome</keyword>
<dbReference type="Gene3D" id="2.60.120.260">
    <property type="entry name" value="Galactose-binding domain-like"/>
    <property type="match status" value="1"/>
</dbReference>
<feature type="domain" description="Glycoside hydrolase 35 catalytic" evidence="5">
    <location>
        <begin position="196"/>
        <end position="339"/>
    </location>
</feature>
<dbReference type="GO" id="GO:0004553">
    <property type="term" value="F:hydrolase activity, hydrolyzing O-glycosyl compounds"/>
    <property type="evidence" value="ECO:0007669"/>
    <property type="project" value="InterPro"/>
</dbReference>
<organism evidence="6 7">
    <name type="scientific">Coemansia asiatica</name>
    <dbReference type="NCBI Taxonomy" id="1052880"/>
    <lineage>
        <taxon>Eukaryota</taxon>
        <taxon>Fungi</taxon>
        <taxon>Fungi incertae sedis</taxon>
        <taxon>Zoopagomycota</taxon>
        <taxon>Kickxellomycotina</taxon>
        <taxon>Kickxellomycetes</taxon>
        <taxon>Kickxellales</taxon>
        <taxon>Kickxellaceae</taxon>
        <taxon>Coemansia</taxon>
    </lineage>
</organism>
<sequence>MTGILLESGMVLVPLTCAVVYIVVASNRLIALFSACAIFGFLAIKRLRYHYSSGAHGDLIVRSAKKQMQSSDDSTKKSESISSSTRAKESASSGHSDASEEEGFEEIVRDARQHCDVDDEMVEGSGALLSDAVTTASTKYDMEIYGSALSYDHRCFYIDGRPIWVLAADFDYWRIPIPSVDGLEAQLAGARVSSDLAKRAWRRVLVQYKSMGFSAVRIRFHWGFHSPDKGKYDFSGSRDVHKLLTLCEELGLLVIACLGPYIGDDVQGGGYPFWLIQRDNIRLRHLKHSGIKVWDNRFAAAEAEWYDHIIPMIVGHEVVTKNTRGRGCVLVVQLENHLESRGILGLPLALEDETRLLARMARERIIRAPLVTNNLTWPQDFESLASRVWAQVERKLRSYRIIGDAYRTDISGFSVCDIVRNPVNIDSVSRVAKGDNSPMLALELYKRSSLLGSNRGYPFSHQVESALSQGLTAFSLPGFFALPEWGNIASACVAASPDSQYAAVLEDGALSSDARTTRLVLGIARAFEQQSAAADPIHTRPWITRPTRPAIRGVTIPRLTKDAVCVRRQWEYLEGTATVGRRSDPRSSRSDSSYQLGIVTFVDGTSMTSSSASDGDELAFMFSLADAPTLNKGASFAMTGTLGPRRRGIFVSNIYVGTGASDTSSMLLVAATKEIYARIALDPSTEVWICAEEALQSGQLFFDGECKVEGHADVEYVDVEHAKDHKFSFVIPNPGPGVITISSDSKSKVHIVLVSQQALDTLTVGYCSYDYEKANIIFSRKMQSAQVAAAWGVDGLLVDQDGHIDLAAYSKDSGGNRVFVVSKTRPQLSDSTALMEFVADADLDASMYKGYGFVWQLEVSRDSRPKEQSAVLSSVHGFEKRVTDWDALSWKLLPTISDLETMDDINVMSWQRDLGVFAYSAIDVGLNASHVLYRCQVRLKPQHITSSRILLQLNARHRCTIWVNGINMSGHRTFSIQQATPGSFAALRQARNNPGSSHGPDKWEGTHTYDLTRVMRISSIPSASTLPSTQEEEEEGALNEVVVVVESFGLGTQASGFNDARVPRGLIAAYWHGFSLIGEDHDDSEIHDPSHDRRTEQLRAKWEICGVDVSKLACPYNSSGFPDEMATSGWSAAVEYPLAQENWSTRIKLNPDIGVHWLRWSLLAPNGSKEQGMYEPVYLCIYGKVTAHIWVNGVLLAKHHAEDDVESLVLLRGGALGSLGLYSAEMEDKVVVMMYGWADHTDADTSHGSSGAITVDLSLTRNARS</sequence>
<reference evidence="6" key="1">
    <citation type="submission" date="2022-07" db="EMBL/GenBank/DDBJ databases">
        <title>Phylogenomic reconstructions and comparative analyses of Kickxellomycotina fungi.</title>
        <authorList>
            <person name="Reynolds N.K."/>
            <person name="Stajich J.E."/>
            <person name="Barry K."/>
            <person name="Grigoriev I.V."/>
            <person name="Crous P."/>
            <person name="Smith M.E."/>
        </authorList>
    </citation>
    <scope>NUCLEOTIDE SEQUENCE</scope>
    <source>
        <strain evidence="6">NBRC 105413</strain>
    </source>
</reference>
<keyword evidence="4" id="KW-0472">Membrane</keyword>
<dbReference type="Proteomes" id="UP001145021">
    <property type="component" value="Unassembled WGS sequence"/>
</dbReference>
<keyword evidence="4" id="KW-0812">Transmembrane</keyword>
<dbReference type="EMBL" id="JANBOH010000076">
    <property type="protein sequence ID" value="KAJ1646083.1"/>
    <property type="molecule type" value="Genomic_DNA"/>
</dbReference>
<evidence type="ECO:0000256" key="4">
    <source>
        <dbReference type="SAM" id="Phobius"/>
    </source>
</evidence>
<dbReference type="SUPFAM" id="SSF51445">
    <property type="entry name" value="(Trans)glycosidases"/>
    <property type="match status" value="1"/>
</dbReference>
<name>A0A9W7XLQ1_9FUNG</name>
<evidence type="ECO:0000313" key="7">
    <source>
        <dbReference type="Proteomes" id="UP001145021"/>
    </source>
</evidence>
<feature type="region of interest" description="Disordered" evidence="3">
    <location>
        <begin position="66"/>
        <end position="103"/>
    </location>
</feature>
<dbReference type="GO" id="GO:0005975">
    <property type="term" value="P:carbohydrate metabolic process"/>
    <property type="evidence" value="ECO:0007669"/>
    <property type="project" value="InterPro"/>
</dbReference>
<dbReference type="Pfam" id="PF01301">
    <property type="entry name" value="Glyco_hydro_35"/>
    <property type="match status" value="1"/>
</dbReference>